<dbReference type="GO" id="GO:0020037">
    <property type="term" value="F:heme binding"/>
    <property type="evidence" value="ECO:0007669"/>
    <property type="project" value="InterPro"/>
</dbReference>
<evidence type="ECO:0000256" key="2">
    <source>
        <dbReference type="SAM" id="SignalP"/>
    </source>
</evidence>
<dbReference type="PhylomeDB" id="E9H766"/>
<dbReference type="eggNOG" id="KOG2408">
    <property type="taxonomic scope" value="Eukaryota"/>
</dbReference>
<feature type="signal peptide" evidence="2">
    <location>
        <begin position="1"/>
        <end position="21"/>
    </location>
</feature>
<organism evidence="3 4">
    <name type="scientific">Daphnia pulex</name>
    <name type="common">Water flea</name>
    <dbReference type="NCBI Taxonomy" id="6669"/>
    <lineage>
        <taxon>Eukaryota</taxon>
        <taxon>Metazoa</taxon>
        <taxon>Ecdysozoa</taxon>
        <taxon>Arthropoda</taxon>
        <taxon>Crustacea</taxon>
        <taxon>Branchiopoda</taxon>
        <taxon>Diplostraca</taxon>
        <taxon>Cladocera</taxon>
        <taxon>Anomopoda</taxon>
        <taxon>Daphniidae</taxon>
        <taxon>Daphnia</taxon>
    </lineage>
</organism>
<dbReference type="InParanoid" id="E9H766"/>
<dbReference type="InterPro" id="IPR010255">
    <property type="entry name" value="Haem_peroxidase_sf"/>
</dbReference>
<sequence>MPARWQCGVFVLGLLFVAASSDKCPYQPGPAHQTAGYVPKPIHPAKSDYNTGGHKPQYPGSHQSFCPKVGGLESHCRPAKDCAVWYDLVRKTPWTACTLHNGYDRGLCCPDLPINVYSRAPFKKPSPCEDVKFDDHVDKIDLDAVHAAVHHAGKNQMASLVEAENGLARQNILVRPGSARYTHSCVYFQTADEALKNAGNTLHGVFSGHNLVHGHQIKPHQAHCALNQFYVKDTGVTHTCPTFPVCDKKELASPYRTITGICNHVHSPGNIPCGVSDTQYQRILTPDYADGYWMPRRAVDGGELPSPRVVFLTVVRDVEARSETDIIFVMQFGQVIDHDLQETLESKLADGSPVPCCTEDEQFLSEQDYAHGKCFPIVIPKDDPFYFKLNRHCMEFARSAPTCRNQICGHRNNRP</sequence>
<keyword evidence="4" id="KW-1185">Reference proteome</keyword>
<keyword evidence="2" id="KW-0732">Signal</keyword>
<protein>
    <recommendedName>
        <fullName evidence="5">Clip domain-containing protein</fullName>
    </recommendedName>
</protein>
<dbReference type="KEGG" id="dpx:DAPPUDRAFT_326243"/>
<keyword evidence="1" id="KW-0575">Peroxidase</keyword>
<reference evidence="3 4" key="1">
    <citation type="journal article" date="2011" name="Science">
        <title>The ecoresponsive genome of Daphnia pulex.</title>
        <authorList>
            <person name="Colbourne J.K."/>
            <person name="Pfrender M.E."/>
            <person name="Gilbert D."/>
            <person name="Thomas W.K."/>
            <person name="Tucker A."/>
            <person name="Oakley T.H."/>
            <person name="Tokishita S."/>
            <person name="Aerts A."/>
            <person name="Arnold G.J."/>
            <person name="Basu M.K."/>
            <person name="Bauer D.J."/>
            <person name="Caceres C.E."/>
            <person name="Carmel L."/>
            <person name="Casola C."/>
            <person name="Choi J.H."/>
            <person name="Detter J.C."/>
            <person name="Dong Q."/>
            <person name="Dusheyko S."/>
            <person name="Eads B.D."/>
            <person name="Frohlich T."/>
            <person name="Geiler-Samerotte K.A."/>
            <person name="Gerlach D."/>
            <person name="Hatcher P."/>
            <person name="Jogdeo S."/>
            <person name="Krijgsveld J."/>
            <person name="Kriventseva E.V."/>
            <person name="Kultz D."/>
            <person name="Laforsch C."/>
            <person name="Lindquist E."/>
            <person name="Lopez J."/>
            <person name="Manak J.R."/>
            <person name="Muller J."/>
            <person name="Pangilinan J."/>
            <person name="Patwardhan R.P."/>
            <person name="Pitluck S."/>
            <person name="Pritham E.J."/>
            <person name="Rechtsteiner A."/>
            <person name="Rho M."/>
            <person name="Rogozin I.B."/>
            <person name="Sakarya O."/>
            <person name="Salamov A."/>
            <person name="Schaack S."/>
            <person name="Shapiro H."/>
            <person name="Shiga Y."/>
            <person name="Skalitzky C."/>
            <person name="Smith Z."/>
            <person name="Souvorov A."/>
            <person name="Sung W."/>
            <person name="Tang Z."/>
            <person name="Tsuchiya D."/>
            <person name="Tu H."/>
            <person name="Vos H."/>
            <person name="Wang M."/>
            <person name="Wolf Y.I."/>
            <person name="Yamagata H."/>
            <person name="Yamada T."/>
            <person name="Ye Y."/>
            <person name="Shaw J.R."/>
            <person name="Andrews J."/>
            <person name="Crease T.J."/>
            <person name="Tang H."/>
            <person name="Lucas S.M."/>
            <person name="Robertson H.M."/>
            <person name="Bork P."/>
            <person name="Koonin E.V."/>
            <person name="Zdobnov E.M."/>
            <person name="Grigoriev I.V."/>
            <person name="Lynch M."/>
            <person name="Boore J.L."/>
        </authorList>
    </citation>
    <scope>NUCLEOTIDE SEQUENCE [LARGE SCALE GENOMIC DNA]</scope>
</reference>
<dbReference type="OMA" id="RDECAGY"/>
<dbReference type="AlphaFoldDB" id="E9H766"/>
<accession>E9H766</accession>
<dbReference type="OrthoDB" id="10286079at2759"/>
<dbReference type="InterPro" id="IPR019791">
    <property type="entry name" value="Haem_peroxidase_animal"/>
</dbReference>
<dbReference type="SUPFAM" id="SSF48113">
    <property type="entry name" value="Heme-dependent peroxidases"/>
    <property type="match status" value="1"/>
</dbReference>
<gene>
    <name evidence="3" type="ORF">DAPPUDRAFT_326243</name>
</gene>
<dbReference type="GO" id="GO:0006979">
    <property type="term" value="P:response to oxidative stress"/>
    <property type="evidence" value="ECO:0007669"/>
    <property type="project" value="InterPro"/>
</dbReference>
<keyword evidence="1" id="KW-0560">Oxidoreductase</keyword>
<dbReference type="Gene3D" id="1.10.640.10">
    <property type="entry name" value="Haem peroxidase domain superfamily, animal type"/>
    <property type="match status" value="1"/>
</dbReference>
<dbReference type="PANTHER" id="PTHR11475">
    <property type="entry name" value="OXIDASE/PEROXIDASE"/>
    <property type="match status" value="1"/>
</dbReference>
<dbReference type="Proteomes" id="UP000000305">
    <property type="component" value="Unassembled WGS sequence"/>
</dbReference>
<evidence type="ECO:0000313" key="4">
    <source>
        <dbReference type="Proteomes" id="UP000000305"/>
    </source>
</evidence>
<name>E9H766_DAPPU</name>
<dbReference type="HOGENOM" id="CLU_662705_0_0_1"/>
<evidence type="ECO:0008006" key="5">
    <source>
        <dbReference type="Google" id="ProtNLM"/>
    </source>
</evidence>
<dbReference type="PANTHER" id="PTHR11475:SF143">
    <property type="entry name" value="PUTATIVE-RELATED"/>
    <property type="match status" value="1"/>
</dbReference>
<evidence type="ECO:0000313" key="3">
    <source>
        <dbReference type="EMBL" id="EFX72420.1"/>
    </source>
</evidence>
<feature type="chain" id="PRO_5003241569" description="Clip domain-containing protein" evidence="2">
    <location>
        <begin position="22"/>
        <end position="415"/>
    </location>
</feature>
<proteinExistence type="predicted"/>
<dbReference type="InterPro" id="IPR037120">
    <property type="entry name" value="Haem_peroxidase_sf_animal"/>
</dbReference>
<dbReference type="PROSITE" id="PS50292">
    <property type="entry name" value="PEROXIDASE_3"/>
    <property type="match status" value="1"/>
</dbReference>
<dbReference type="GO" id="GO:0004601">
    <property type="term" value="F:peroxidase activity"/>
    <property type="evidence" value="ECO:0000318"/>
    <property type="project" value="GO_Central"/>
</dbReference>
<dbReference type="Pfam" id="PF03098">
    <property type="entry name" value="An_peroxidase"/>
    <property type="match status" value="1"/>
</dbReference>
<evidence type="ECO:0000256" key="1">
    <source>
        <dbReference type="ARBA" id="ARBA00022559"/>
    </source>
</evidence>
<dbReference type="EMBL" id="GL732600">
    <property type="protein sequence ID" value="EFX72420.1"/>
    <property type="molecule type" value="Genomic_DNA"/>
</dbReference>